<keyword evidence="4" id="KW-1185">Reference proteome</keyword>
<organism evidence="3 4">
    <name type="scientific">Methylobacterium thuringiense</name>
    <dbReference type="NCBI Taxonomy" id="1003091"/>
    <lineage>
        <taxon>Bacteria</taxon>
        <taxon>Pseudomonadati</taxon>
        <taxon>Pseudomonadota</taxon>
        <taxon>Alphaproteobacteria</taxon>
        <taxon>Hyphomicrobiales</taxon>
        <taxon>Methylobacteriaceae</taxon>
        <taxon>Methylobacterium</taxon>
    </lineage>
</organism>
<dbReference type="RefSeq" id="WP_238232300.1">
    <property type="nucleotide sequence ID" value="NZ_BPRA01000014.1"/>
</dbReference>
<evidence type="ECO:0000313" key="3">
    <source>
        <dbReference type="EMBL" id="GJE56486.1"/>
    </source>
</evidence>
<evidence type="ECO:0008006" key="5">
    <source>
        <dbReference type="Google" id="ProtNLM"/>
    </source>
</evidence>
<dbReference type="EMBL" id="BPRA01000014">
    <property type="protein sequence ID" value="GJE56486.1"/>
    <property type="molecule type" value="Genomic_DNA"/>
</dbReference>
<protein>
    <recommendedName>
        <fullName evidence="5">Nuclease</fullName>
    </recommendedName>
</protein>
<feature type="compositionally biased region" description="Basic and acidic residues" evidence="1">
    <location>
        <begin position="1"/>
        <end position="15"/>
    </location>
</feature>
<feature type="transmembrane region" description="Helical" evidence="2">
    <location>
        <begin position="270"/>
        <end position="291"/>
    </location>
</feature>
<feature type="region of interest" description="Disordered" evidence="1">
    <location>
        <begin position="290"/>
        <end position="356"/>
    </location>
</feature>
<dbReference type="SUPFAM" id="SSF50199">
    <property type="entry name" value="Staphylococcal nuclease"/>
    <property type="match status" value="1"/>
</dbReference>
<feature type="compositionally biased region" description="Low complexity" evidence="1">
    <location>
        <begin position="192"/>
        <end position="214"/>
    </location>
</feature>
<feature type="region of interest" description="Disordered" evidence="1">
    <location>
        <begin position="192"/>
        <end position="247"/>
    </location>
</feature>
<proteinExistence type="predicted"/>
<dbReference type="Proteomes" id="UP001055101">
    <property type="component" value="Unassembled WGS sequence"/>
</dbReference>
<dbReference type="InterPro" id="IPR035437">
    <property type="entry name" value="SNase_OB-fold_sf"/>
</dbReference>
<keyword evidence="2" id="KW-0812">Transmembrane</keyword>
<keyword evidence="2" id="KW-0472">Membrane</keyword>
<sequence length="455" mass="48232">MTAEAAEKARDRADAARIGAPALSTPTPEDDERLRGLIRVELDRQHAMPLARRTLELLAEAEIEPTGDEPGYRIIDRNGDTRLIRDGDADPEESVDVAAPMTLRGLVAELRERHPDLFATPPEPEVVDPVPPPPPEPPHDALADVKAAGARFVETQSALAKSFANTSAERGRTFASAASGRFAGWRTQLSRRLTPTPTPAPVASAPQPDLFAGAPPQPQPQARPVTEPFDGGRAVPQARTGGGSHWADLARRGREALPTIDRHAFDLQRIAFIGLAVATVLVVGGVVLSNLGRETGPSSTGIEASRTDASKPAPKTEAKTEAVPPEPRPIPSEAAPEDAEAAPVEEPPRNPNDVAGVPQVVDTATLKLSGKVIHLFGVEWVRGGQADELAKYIRGRSVTCRPAAGSSAFLCALDGRDLSEVVLFNGGGRASSEASPDLVAAEDHARTERLGVWKR</sequence>
<name>A0ABQ4TNC5_9HYPH</name>
<evidence type="ECO:0000313" key="4">
    <source>
        <dbReference type="Proteomes" id="UP001055101"/>
    </source>
</evidence>
<evidence type="ECO:0000256" key="2">
    <source>
        <dbReference type="SAM" id="Phobius"/>
    </source>
</evidence>
<reference evidence="3" key="1">
    <citation type="journal article" date="2021" name="Front. Microbiol.">
        <title>Comprehensive Comparative Genomics and Phenotyping of Methylobacterium Species.</title>
        <authorList>
            <person name="Alessa O."/>
            <person name="Ogura Y."/>
            <person name="Fujitani Y."/>
            <person name="Takami H."/>
            <person name="Hayashi T."/>
            <person name="Sahin N."/>
            <person name="Tani A."/>
        </authorList>
    </citation>
    <scope>NUCLEOTIDE SEQUENCE</scope>
    <source>
        <strain evidence="3">DSM 23674</strain>
    </source>
</reference>
<evidence type="ECO:0000256" key="1">
    <source>
        <dbReference type="SAM" id="MobiDB-lite"/>
    </source>
</evidence>
<keyword evidence="2" id="KW-1133">Transmembrane helix</keyword>
<feature type="region of interest" description="Disordered" evidence="1">
    <location>
        <begin position="1"/>
        <end position="31"/>
    </location>
</feature>
<reference evidence="3" key="2">
    <citation type="submission" date="2021-08" db="EMBL/GenBank/DDBJ databases">
        <authorList>
            <person name="Tani A."/>
            <person name="Ola A."/>
            <person name="Ogura Y."/>
            <person name="Katsura K."/>
            <person name="Hayashi T."/>
        </authorList>
    </citation>
    <scope>NUCLEOTIDE SEQUENCE</scope>
    <source>
        <strain evidence="3">DSM 23674</strain>
    </source>
</reference>
<comment type="caution">
    <text evidence="3">The sequence shown here is derived from an EMBL/GenBank/DDBJ whole genome shotgun (WGS) entry which is preliminary data.</text>
</comment>
<accession>A0ABQ4TNC5</accession>
<feature type="compositionally biased region" description="Basic and acidic residues" evidence="1">
    <location>
        <begin position="305"/>
        <end position="320"/>
    </location>
</feature>
<gene>
    <name evidence="3" type="ORF">EKPJFOCH_2992</name>
</gene>